<comment type="caution">
    <text evidence="1">The sequence shown here is derived from an EMBL/GenBank/DDBJ whole genome shotgun (WGS) entry which is preliminary data.</text>
</comment>
<accession>A0ABS0GST3</accession>
<reference evidence="1 2" key="1">
    <citation type="submission" date="2020-11" db="EMBL/GenBank/DDBJ databases">
        <title>A novel isolate from a Black sea contaminated sediment with potential to produce alkanes: Plantactinospora alkalitolerans sp. nov.</title>
        <authorList>
            <person name="Carro L."/>
            <person name="Veyisoglu A."/>
            <person name="Guven K."/>
            <person name="Schumann P."/>
            <person name="Klenk H.-P."/>
            <person name="Sahin N."/>
        </authorList>
    </citation>
    <scope>NUCLEOTIDE SEQUENCE [LARGE SCALE GENOMIC DNA]</scope>
    <source>
        <strain evidence="1 2">S1510</strain>
    </source>
</reference>
<sequence>MRPADGDNASEVVNLTPHVVRLVGDGATVELIPVGPPARVVLRPDQIDGVVRIGPLVVPLKRTAASSEVTGVPDRRPGVLVIVARPVAEALPDRDDLVYPHDTVRDDRGVVVGCRSLARPAVAGDR</sequence>
<dbReference type="EMBL" id="JADPUN010000106">
    <property type="protein sequence ID" value="MBF9129151.1"/>
    <property type="molecule type" value="Genomic_DNA"/>
</dbReference>
<name>A0ABS0GST3_9ACTN</name>
<evidence type="ECO:0000313" key="1">
    <source>
        <dbReference type="EMBL" id="MBF9129151.1"/>
    </source>
</evidence>
<gene>
    <name evidence="1" type="ORF">I0C86_09195</name>
</gene>
<evidence type="ECO:0000313" key="2">
    <source>
        <dbReference type="Proteomes" id="UP000638560"/>
    </source>
</evidence>
<proteinExistence type="predicted"/>
<dbReference type="Proteomes" id="UP000638560">
    <property type="component" value="Unassembled WGS sequence"/>
</dbReference>
<organism evidence="1 2">
    <name type="scientific">Plantactinospora alkalitolerans</name>
    <dbReference type="NCBI Taxonomy" id="2789879"/>
    <lineage>
        <taxon>Bacteria</taxon>
        <taxon>Bacillati</taxon>
        <taxon>Actinomycetota</taxon>
        <taxon>Actinomycetes</taxon>
        <taxon>Micromonosporales</taxon>
        <taxon>Micromonosporaceae</taxon>
        <taxon>Plantactinospora</taxon>
    </lineage>
</organism>
<dbReference type="RefSeq" id="WP_196200791.1">
    <property type="nucleotide sequence ID" value="NZ_JADPUN010000106.1"/>
</dbReference>
<keyword evidence="2" id="KW-1185">Reference proteome</keyword>
<protein>
    <submittedName>
        <fullName evidence="1">Uncharacterized protein</fullName>
    </submittedName>
</protein>